<dbReference type="GO" id="GO:0005737">
    <property type="term" value="C:cytoplasm"/>
    <property type="evidence" value="ECO:0007669"/>
    <property type="project" value="UniProtKB-ARBA"/>
</dbReference>
<evidence type="ECO:0000256" key="2">
    <source>
        <dbReference type="ARBA" id="ARBA00022448"/>
    </source>
</evidence>
<keyword evidence="3 10" id="KW-0812">Transmembrane</keyword>
<name>A0A7S4KF57_9EUKA</name>
<evidence type="ECO:0000256" key="9">
    <source>
        <dbReference type="SAM" id="MobiDB-lite"/>
    </source>
</evidence>
<dbReference type="SUPFAM" id="SSF47473">
    <property type="entry name" value="EF-hand"/>
    <property type="match status" value="1"/>
</dbReference>
<feature type="transmembrane region" description="Helical" evidence="10">
    <location>
        <begin position="162"/>
        <end position="180"/>
    </location>
</feature>
<evidence type="ECO:0000256" key="10">
    <source>
        <dbReference type="SAM" id="Phobius"/>
    </source>
</evidence>
<dbReference type="PROSITE" id="PS50222">
    <property type="entry name" value="EF_HAND_2"/>
    <property type="match status" value="2"/>
</dbReference>
<feature type="domain" description="EF-hand" evidence="11">
    <location>
        <begin position="292"/>
        <end position="320"/>
    </location>
</feature>
<dbReference type="PRINTS" id="PR01333">
    <property type="entry name" value="2POREKCHANEL"/>
</dbReference>
<dbReference type="InterPro" id="IPR002048">
    <property type="entry name" value="EF_hand_dom"/>
</dbReference>
<dbReference type="Pfam" id="PF07885">
    <property type="entry name" value="Ion_trans_2"/>
    <property type="match status" value="2"/>
</dbReference>
<dbReference type="InterPro" id="IPR018247">
    <property type="entry name" value="EF_Hand_1_Ca_BS"/>
</dbReference>
<dbReference type="Pfam" id="PF13202">
    <property type="entry name" value="EF-hand_5"/>
    <property type="match status" value="2"/>
</dbReference>
<keyword evidence="6" id="KW-0406">Ion transport</keyword>
<dbReference type="GO" id="GO:0005886">
    <property type="term" value="C:plasma membrane"/>
    <property type="evidence" value="ECO:0007669"/>
    <property type="project" value="TreeGrafter"/>
</dbReference>
<evidence type="ECO:0000256" key="1">
    <source>
        <dbReference type="ARBA" id="ARBA00004141"/>
    </source>
</evidence>
<comment type="subcellular location">
    <subcellularLocation>
        <location evidence="1">Membrane</location>
        <topology evidence="1">Multi-pass membrane protein</topology>
    </subcellularLocation>
</comment>
<evidence type="ECO:0000256" key="7">
    <source>
        <dbReference type="ARBA" id="ARBA00023136"/>
    </source>
</evidence>
<organism evidence="12">
    <name type="scientific">Paramoeba aestuarina</name>
    <dbReference type="NCBI Taxonomy" id="180227"/>
    <lineage>
        <taxon>Eukaryota</taxon>
        <taxon>Amoebozoa</taxon>
        <taxon>Discosea</taxon>
        <taxon>Flabellinia</taxon>
        <taxon>Dactylopodida</taxon>
        <taxon>Paramoebidae</taxon>
        <taxon>Paramoeba</taxon>
    </lineage>
</organism>
<gene>
    <name evidence="12" type="ORF">NAES01612_LOCUS5673</name>
</gene>
<evidence type="ECO:0000256" key="6">
    <source>
        <dbReference type="ARBA" id="ARBA00023065"/>
    </source>
</evidence>
<dbReference type="PANTHER" id="PTHR11003">
    <property type="entry name" value="POTASSIUM CHANNEL, SUBFAMILY K"/>
    <property type="match status" value="1"/>
</dbReference>
<evidence type="ECO:0000256" key="8">
    <source>
        <dbReference type="ARBA" id="ARBA00023303"/>
    </source>
</evidence>
<evidence type="ECO:0000256" key="5">
    <source>
        <dbReference type="ARBA" id="ARBA00022989"/>
    </source>
</evidence>
<dbReference type="InterPro" id="IPR013099">
    <property type="entry name" value="K_chnl_dom"/>
</dbReference>
<keyword evidence="8" id="KW-0407">Ion channel</keyword>
<keyword evidence="5 10" id="KW-1133">Transmembrane helix</keyword>
<dbReference type="SUPFAM" id="SSF81324">
    <property type="entry name" value="Voltage-gated potassium channels"/>
    <property type="match status" value="2"/>
</dbReference>
<dbReference type="InterPro" id="IPR011992">
    <property type="entry name" value="EF-hand-dom_pair"/>
</dbReference>
<keyword evidence="4" id="KW-0106">Calcium</keyword>
<feature type="region of interest" description="Disordered" evidence="9">
    <location>
        <begin position="1"/>
        <end position="28"/>
    </location>
</feature>
<dbReference type="PANTHER" id="PTHR11003:SF291">
    <property type="entry name" value="IP11374P"/>
    <property type="match status" value="1"/>
</dbReference>
<dbReference type="GO" id="GO:0015271">
    <property type="term" value="F:outward rectifier potassium channel activity"/>
    <property type="evidence" value="ECO:0007669"/>
    <property type="project" value="TreeGrafter"/>
</dbReference>
<feature type="transmembrane region" description="Helical" evidence="10">
    <location>
        <begin position="78"/>
        <end position="96"/>
    </location>
</feature>
<feature type="transmembrane region" description="Helical" evidence="10">
    <location>
        <begin position="218"/>
        <end position="241"/>
    </location>
</feature>
<evidence type="ECO:0000313" key="12">
    <source>
        <dbReference type="EMBL" id="CAE2292109.1"/>
    </source>
</evidence>
<accession>A0A7S4KF57</accession>
<dbReference type="Gene3D" id="1.10.287.70">
    <property type="match status" value="2"/>
</dbReference>
<evidence type="ECO:0000259" key="11">
    <source>
        <dbReference type="PROSITE" id="PS50222"/>
    </source>
</evidence>
<evidence type="ECO:0000256" key="4">
    <source>
        <dbReference type="ARBA" id="ARBA00022837"/>
    </source>
</evidence>
<sequence length="320" mass="35217">MGEQDPLLQSNANIQDEDEEKHSDGPNADVTLNPKALAVSVGLIFGYYFIGVLFTMLSETFVSDTSDGGTSLNFLDSVYFWSITLSTVGYGDYYPVTAGGRIFVIFWILIGLSIVGFALSIVSNYMVEKQKALLERMMAQGGEEEVEEEKKTHYISEAKQKLLYALLALLVLFSIGTLVMCEIEDWPFVEGFYWSVVTATTVGYGDVTPSTNASKAFALVYALLGTVFTALALGTFADTFVEAQREKALKKILHKKLDMGGIIGMDADGDGKVSEQEFLEHMLVKMGKIQESDIIELKTKFRQLDADGSGFLDQDDLEGL</sequence>
<dbReference type="GO" id="GO:0022841">
    <property type="term" value="F:potassium ion leak channel activity"/>
    <property type="evidence" value="ECO:0007669"/>
    <property type="project" value="TreeGrafter"/>
</dbReference>
<dbReference type="PROSITE" id="PS00018">
    <property type="entry name" value="EF_HAND_1"/>
    <property type="match status" value="2"/>
</dbReference>
<feature type="transmembrane region" description="Helical" evidence="10">
    <location>
        <begin position="36"/>
        <end position="57"/>
    </location>
</feature>
<evidence type="ECO:0000256" key="3">
    <source>
        <dbReference type="ARBA" id="ARBA00022692"/>
    </source>
</evidence>
<dbReference type="AlphaFoldDB" id="A0A7S4KF57"/>
<feature type="transmembrane region" description="Helical" evidence="10">
    <location>
        <begin position="102"/>
        <end position="127"/>
    </location>
</feature>
<dbReference type="InterPro" id="IPR003280">
    <property type="entry name" value="2pore_dom_K_chnl"/>
</dbReference>
<feature type="domain" description="EF-hand" evidence="11">
    <location>
        <begin position="265"/>
        <end position="288"/>
    </location>
</feature>
<dbReference type="Gene3D" id="1.10.238.10">
    <property type="entry name" value="EF-hand"/>
    <property type="match status" value="1"/>
</dbReference>
<keyword evidence="2" id="KW-0813">Transport</keyword>
<proteinExistence type="predicted"/>
<reference evidence="12" key="1">
    <citation type="submission" date="2021-01" db="EMBL/GenBank/DDBJ databases">
        <authorList>
            <person name="Corre E."/>
            <person name="Pelletier E."/>
            <person name="Niang G."/>
            <person name="Scheremetjew M."/>
            <person name="Finn R."/>
            <person name="Kale V."/>
            <person name="Holt S."/>
            <person name="Cochrane G."/>
            <person name="Meng A."/>
            <person name="Brown T."/>
            <person name="Cohen L."/>
        </authorList>
    </citation>
    <scope>NUCLEOTIDE SEQUENCE</scope>
    <source>
        <strain evidence="12">SoJaBio B1-5/56/2</strain>
    </source>
</reference>
<dbReference type="GO" id="GO:0030322">
    <property type="term" value="P:stabilization of membrane potential"/>
    <property type="evidence" value="ECO:0007669"/>
    <property type="project" value="TreeGrafter"/>
</dbReference>
<protein>
    <recommendedName>
        <fullName evidence="11">EF-hand domain-containing protein</fullName>
    </recommendedName>
</protein>
<dbReference type="EMBL" id="HBKR01008544">
    <property type="protein sequence ID" value="CAE2292109.1"/>
    <property type="molecule type" value="Transcribed_RNA"/>
</dbReference>
<dbReference type="GO" id="GO:0005509">
    <property type="term" value="F:calcium ion binding"/>
    <property type="evidence" value="ECO:0007669"/>
    <property type="project" value="InterPro"/>
</dbReference>
<keyword evidence="7 10" id="KW-0472">Membrane</keyword>